<sequence length="65" mass="7931">MCTTKRKTHQTEVHKMNEKITRQVEEMKQQTIGVEVEMNSMTRDINVYLKRDKPDHIKRDICYHR</sequence>
<reference evidence="1" key="1">
    <citation type="journal article" date="2021" name="Proc. Natl. Acad. Sci. U.S.A.">
        <title>A Catalog of Tens of Thousands of Viruses from Human Metagenomes Reveals Hidden Associations with Chronic Diseases.</title>
        <authorList>
            <person name="Tisza M.J."/>
            <person name="Buck C.B."/>
        </authorList>
    </citation>
    <scope>NUCLEOTIDE SEQUENCE</scope>
    <source>
        <strain evidence="1">Ctquf9</strain>
    </source>
</reference>
<organism evidence="1">
    <name type="scientific">Siphoviridae sp. ctquf9</name>
    <dbReference type="NCBI Taxonomy" id="2826470"/>
    <lineage>
        <taxon>Viruses</taxon>
        <taxon>Duplodnaviria</taxon>
        <taxon>Heunggongvirae</taxon>
        <taxon>Uroviricota</taxon>
        <taxon>Caudoviricetes</taxon>
    </lineage>
</organism>
<proteinExistence type="predicted"/>
<evidence type="ECO:0000313" key="1">
    <source>
        <dbReference type="EMBL" id="DAD77017.1"/>
    </source>
</evidence>
<accession>A0A8S5M3X5</accession>
<protein>
    <submittedName>
        <fullName evidence="1">Uncharacterized protein</fullName>
    </submittedName>
</protein>
<name>A0A8S5M3X5_9CAUD</name>
<dbReference type="EMBL" id="BK014815">
    <property type="protein sequence ID" value="DAD77017.1"/>
    <property type="molecule type" value="Genomic_DNA"/>
</dbReference>